<keyword evidence="1" id="KW-0175">Coiled coil</keyword>
<evidence type="ECO:0000256" key="1">
    <source>
        <dbReference type="SAM" id="Coils"/>
    </source>
</evidence>
<feature type="compositionally biased region" description="Low complexity" evidence="2">
    <location>
        <begin position="948"/>
        <end position="957"/>
    </location>
</feature>
<evidence type="ECO:0000259" key="3">
    <source>
        <dbReference type="SMART" id="SM00065"/>
    </source>
</evidence>
<dbReference type="PANTHER" id="PTHR24216:SF65">
    <property type="entry name" value="PAXILLIN-LIKE PROTEIN 1"/>
    <property type="match status" value="1"/>
</dbReference>
<feature type="compositionally biased region" description="Basic and acidic residues" evidence="2">
    <location>
        <begin position="256"/>
        <end position="271"/>
    </location>
</feature>
<feature type="region of interest" description="Disordered" evidence="2">
    <location>
        <begin position="575"/>
        <end position="609"/>
    </location>
</feature>
<feature type="region of interest" description="Disordered" evidence="2">
    <location>
        <begin position="1355"/>
        <end position="1389"/>
    </location>
</feature>
<feature type="coiled-coil region" evidence="1">
    <location>
        <begin position="331"/>
        <end position="383"/>
    </location>
</feature>
<proteinExistence type="predicted"/>
<dbReference type="Pfam" id="PF01590">
    <property type="entry name" value="GAF"/>
    <property type="match status" value="1"/>
</dbReference>
<evidence type="ECO:0000313" key="5">
    <source>
        <dbReference type="Proteomes" id="UP001209570"/>
    </source>
</evidence>
<feature type="region of interest" description="Disordered" evidence="2">
    <location>
        <begin position="404"/>
        <end position="447"/>
    </location>
</feature>
<organism evidence="4 5">
    <name type="scientific">Pythium insidiosum</name>
    <name type="common">Pythiosis disease agent</name>
    <dbReference type="NCBI Taxonomy" id="114742"/>
    <lineage>
        <taxon>Eukaryota</taxon>
        <taxon>Sar</taxon>
        <taxon>Stramenopiles</taxon>
        <taxon>Oomycota</taxon>
        <taxon>Peronosporomycetes</taxon>
        <taxon>Pythiales</taxon>
        <taxon>Pythiaceae</taxon>
        <taxon>Pythium</taxon>
    </lineage>
</organism>
<feature type="compositionally biased region" description="Polar residues" evidence="2">
    <location>
        <begin position="155"/>
        <end position="164"/>
    </location>
</feature>
<feature type="compositionally biased region" description="Low complexity" evidence="2">
    <location>
        <begin position="1279"/>
        <end position="1298"/>
    </location>
</feature>
<feature type="region of interest" description="Disordered" evidence="2">
    <location>
        <begin position="1279"/>
        <end position="1301"/>
    </location>
</feature>
<feature type="domain" description="GAF" evidence="3">
    <location>
        <begin position="1019"/>
        <end position="1199"/>
    </location>
</feature>
<feature type="compositionally biased region" description="Basic residues" evidence="2">
    <location>
        <begin position="1"/>
        <end position="12"/>
    </location>
</feature>
<feature type="compositionally biased region" description="Low complexity" evidence="2">
    <location>
        <begin position="54"/>
        <end position="71"/>
    </location>
</feature>
<gene>
    <name evidence="4" type="ORF">P43SY_004217</name>
</gene>
<reference evidence="4" key="1">
    <citation type="submission" date="2021-12" db="EMBL/GenBank/DDBJ databases">
        <title>Prjna785345.</title>
        <authorList>
            <person name="Rujirawat T."/>
            <person name="Krajaejun T."/>
        </authorList>
    </citation>
    <scope>NUCLEOTIDE SEQUENCE</scope>
    <source>
        <strain evidence="4">Pi057C3</strain>
    </source>
</reference>
<feature type="region of interest" description="Disordered" evidence="2">
    <location>
        <begin position="1688"/>
        <end position="1712"/>
    </location>
</feature>
<feature type="region of interest" description="Disordered" evidence="2">
    <location>
        <begin position="1"/>
        <end position="91"/>
    </location>
</feature>
<dbReference type="InterPro" id="IPR029016">
    <property type="entry name" value="GAF-like_dom_sf"/>
</dbReference>
<feature type="domain" description="GAF" evidence="3">
    <location>
        <begin position="538"/>
        <end position="766"/>
    </location>
</feature>
<feature type="domain" description="GAF" evidence="3">
    <location>
        <begin position="787"/>
        <end position="1005"/>
    </location>
</feature>
<accession>A0AAD5LEJ6</accession>
<dbReference type="EMBL" id="JAKCXM010000219">
    <property type="protein sequence ID" value="KAJ0398351.1"/>
    <property type="molecule type" value="Genomic_DNA"/>
</dbReference>
<dbReference type="PANTHER" id="PTHR24216">
    <property type="entry name" value="PAXILLIN-RELATED"/>
    <property type="match status" value="1"/>
</dbReference>
<dbReference type="InterPro" id="IPR003018">
    <property type="entry name" value="GAF"/>
</dbReference>
<feature type="region of interest" description="Disordered" evidence="2">
    <location>
        <begin position="1841"/>
        <end position="1864"/>
    </location>
</feature>
<sequence>MSATVRIRRKPQRPSAAPSSSAASPTPPPSYDEALMLAAPEEGQPADAADSPRTESAPAPTPPTLSAASGSWGSIRRESIPEEPVDALGEELDDDEDAEYSLDDATFEQLDDEDLNPSQTLIDSEIQAEKSARRLRLSLPSRPMAERRPRRRRYTAQSAPSSSAVPLELPTCYDERTYHIVSRLRALNKQLQTRLDAQGKHLQHLQDERKQHLRRIQTLEQDCRELRQTLRTYQATGALTTTAVELPRVQPLRPSSHQDRAFQRDSSDASDKPASPLKAVGSPRPPATAPPALVLTSGLASPARHRSKCTSGSASSSTCPSTSSSTLSTSEKLLMAKLEKLEQEKRDLVARHTHQLANYSHELSRLERQVENAQKLVQAKDYELRLQKSRHLYSVCPTTGAVSSPTAGWKATSHSHSHSSGRSSSGSGSAGIGNGTTTSPSHHHPHAKTLLTDSLWRDLMPTTPPASNLLTLPFTSHVGLAFEQLLGHPLLSFHDNMVDATTRAWLHEIRTCGFQMMQLHHRFQCMALTLRRLAQCTHIYQLAEAFTEEVQALTQAEQAFLFVMDPSENEFWCRVPRSTTGMPGRSGASPPKPTSPSSTPAATQGSPDMVTVRSRVMPLTGMNMSAVAAEHTGTTTAQQAAMLAAQSGHAVAPCGLASWVFHTKKPLLLPAGHVTRHAHFSMAPDNTDRLMAFKSASTLLLPVLHGSTVLGVVQVCGKLTQVAALGVCISLERCDSFTTEDQVVVTMLGHFLSGILPKVAYFTEVESNKVNEETLIQLAPEIFTCLRFEELGKVVIQNAKEILDADRCSLFVADNTDRMLFNWQSDISGRGGVEVFEDIKRSGMSIPFGHGIVGMVAETKQLINIPDAYEDPRFNSSWDKKTNYRTKSILTVPILTSTTTSATKVQPIRRRRSQHDVYGTVIVEKATGTASSTAGDAKRDPPADDDAAASSSAQPSTPQTLLGVVQVINKSGGAPFRSKDEFLLQTISKLIALAIENSQLFQKTQELCAGLGKLIADADLVDAIASLGASAELIIGVECAAIYVLDPLSSGMDLVTFHRKRRHMIVVKEQMYRHSLLEQALQSRDLVIVNDVAQAPNYNAYVDSIGGVVARNVLFMPLLIDDPDEAPSLASLTSPSLHAAASSSASTASFNGKKLIGMLHLVNTRGRKLRFERHDLFLSIVSSQTCSAVASILEKQGMLRQKDQTQHLLDTSLSFFKEMSPIGIINAVYNTCASLFPVEKAHLFLWDSGPSTRRGMWTAKLSPTAESVSAAMAASTSASSLSSAPSHSTSSTSSLTVVSPPPSLRAQARRISVLADQKIRVPTSEGLFEHVLTKGSLVIVKNWVDIGLEDDASQAAMAEDEGDPNETAEAASSRPPSPTPSTAPRRSSAAAYKHAVEVGRYGLRACRSDYKAGFTDHAVVACPLWDVYTLDVIGILVLLFPKGRAPPLSELANLPMLTRQISGALNVCADLGSVTRRSRQLQDMLEWTPRRPVLVPTSAALTSLSQSTKTPLPIQALTMTITLGSRGQLVSFSQPINIGTPGFSASALYNFNAASAGFNGGPGPSTAGGVQSRSDVGGGGGGGGGFAGQQNFGLSRLAMDEEGHRWIFMLSGASLHEMCHDHYVSWIGKGLGATVGASMRTNVSATGSISTAFDRFRTDLQSVYARKETVQGMLQLPQTVVVTSNRRRIPQGHTKTGPLPVKSGHESTPTSYGIPRSAQLQLRVLLWEFVDSQWRIDTHRALEIFDGVDPRRTRQLTREQLETALTTFGRGISLDQMEWDLLHAHFADPETDLVSAEQLVEELAPHFQPVPCVTYELVPVLDSVTQSVVSVHMLLTASTPAQTPVATTPTPSASASASASGGVGVGVAVGGDQTQ</sequence>
<feature type="compositionally biased region" description="Acidic residues" evidence="2">
    <location>
        <begin position="1355"/>
        <end position="1366"/>
    </location>
</feature>
<feature type="compositionally biased region" description="Acidic residues" evidence="2">
    <location>
        <begin position="81"/>
        <end position="91"/>
    </location>
</feature>
<feature type="compositionally biased region" description="Low complexity" evidence="2">
    <location>
        <begin position="309"/>
        <end position="327"/>
    </location>
</feature>
<feature type="compositionally biased region" description="Low complexity" evidence="2">
    <location>
        <begin position="14"/>
        <end position="24"/>
    </location>
</feature>
<feature type="compositionally biased region" description="Low complexity" evidence="2">
    <location>
        <begin position="595"/>
        <end position="607"/>
    </location>
</feature>
<evidence type="ECO:0000313" key="4">
    <source>
        <dbReference type="EMBL" id="KAJ0398351.1"/>
    </source>
</evidence>
<dbReference type="SMART" id="SM00065">
    <property type="entry name" value="GAF"/>
    <property type="match status" value="3"/>
</dbReference>
<feature type="coiled-coil region" evidence="1">
    <location>
        <begin position="188"/>
        <end position="236"/>
    </location>
</feature>
<dbReference type="SUPFAM" id="SSF55781">
    <property type="entry name" value="GAF domain-like"/>
    <property type="match status" value="5"/>
</dbReference>
<feature type="compositionally biased region" description="Low complexity" evidence="2">
    <location>
        <begin position="1841"/>
        <end position="1860"/>
    </location>
</feature>
<feature type="region of interest" description="Disordered" evidence="2">
    <location>
        <begin position="139"/>
        <end position="165"/>
    </location>
</feature>
<feature type="region of interest" description="Disordered" evidence="2">
    <location>
        <begin position="929"/>
        <end position="957"/>
    </location>
</feature>
<feature type="region of interest" description="Disordered" evidence="2">
    <location>
        <begin position="244"/>
        <end position="327"/>
    </location>
</feature>
<name>A0AAD5LEJ6_PYTIN</name>
<keyword evidence="5" id="KW-1185">Reference proteome</keyword>
<dbReference type="Proteomes" id="UP001209570">
    <property type="component" value="Unassembled WGS sequence"/>
</dbReference>
<protein>
    <recommendedName>
        <fullName evidence="3">GAF domain-containing protein</fullName>
    </recommendedName>
</protein>
<evidence type="ECO:0000256" key="2">
    <source>
        <dbReference type="SAM" id="MobiDB-lite"/>
    </source>
</evidence>
<dbReference type="Gene3D" id="3.30.450.40">
    <property type="match status" value="5"/>
</dbReference>
<comment type="caution">
    <text evidence="4">The sequence shown here is derived from an EMBL/GenBank/DDBJ whole genome shotgun (WGS) entry which is preliminary data.</text>
</comment>